<gene>
    <name evidence="1" type="ORF">S03H2_18362</name>
</gene>
<evidence type="ECO:0000313" key="1">
    <source>
        <dbReference type="EMBL" id="GAH38150.1"/>
    </source>
</evidence>
<protein>
    <submittedName>
        <fullName evidence="1">Uncharacterized protein</fullName>
    </submittedName>
</protein>
<name>X1G029_9ZZZZ</name>
<comment type="caution">
    <text evidence="1">The sequence shown here is derived from an EMBL/GenBank/DDBJ whole genome shotgun (WGS) entry which is preliminary data.</text>
</comment>
<dbReference type="EMBL" id="BARU01009522">
    <property type="protein sequence ID" value="GAH38150.1"/>
    <property type="molecule type" value="Genomic_DNA"/>
</dbReference>
<reference evidence="1" key="1">
    <citation type="journal article" date="2014" name="Front. Microbiol.">
        <title>High frequency of phylogenetically diverse reductive dehalogenase-homologous genes in deep subseafloor sedimentary metagenomes.</title>
        <authorList>
            <person name="Kawai M."/>
            <person name="Futagami T."/>
            <person name="Toyoda A."/>
            <person name="Takaki Y."/>
            <person name="Nishi S."/>
            <person name="Hori S."/>
            <person name="Arai W."/>
            <person name="Tsubouchi T."/>
            <person name="Morono Y."/>
            <person name="Uchiyama I."/>
            <person name="Ito T."/>
            <person name="Fujiyama A."/>
            <person name="Inagaki F."/>
            <person name="Takami H."/>
        </authorList>
    </citation>
    <scope>NUCLEOTIDE SEQUENCE</scope>
    <source>
        <strain evidence="1">Expedition CK06-06</strain>
    </source>
</reference>
<dbReference type="AlphaFoldDB" id="X1G029"/>
<organism evidence="1">
    <name type="scientific">marine sediment metagenome</name>
    <dbReference type="NCBI Taxonomy" id="412755"/>
    <lineage>
        <taxon>unclassified sequences</taxon>
        <taxon>metagenomes</taxon>
        <taxon>ecological metagenomes</taxon>
    </lineage>
</organism>
<feature type="non-terminal residue" evidence="1">
    <location>
        <position position="1"/>
    </location>
</feature>
<accession>X1G029</accession>
<proteinExistence type="predicted"/>
<sequence>IVQSYVMAAISSILNGKINKALDILSEIESEGTTVKKYKELVKLIIKWVSEGKEVEFKNFPYKYQRIIQGSEEITFLLKFFKGYKS</sequence>